<keyword evidence="2" id="KW-1185">Reference proteome</keyword>
<dbReference type="EMBL" id="CM042011">
    <property type="protein sequence ID" value="KAI3766915.1"/>
    <property type="molecule type" value="Genomic_DNA"/>
</dbReference>
<dbReference type="Proteomes" id="UP001055811">
    <property type="component" value="Linkage Group LG03"/>
</dbReference>
<name>A0ACB9F7L3_CICIN</name>
<evidence type="ECO:0000313" key="1">
    <source>
        <dbReference type="EMBL" id="KAI3766915.1"/>
    </source>
</evidence>
<reference evidence="2" key="1">
    <citation type="journal article" date="2022" name="Mol. Ecol. Resour.">
        <title>The genomes of chicory, endive, great burdock and yacon provide insights into Asteraceae palaeo-polyploidization history and plant inulin production.</title>
        <authorList>
            <person name="Fan W."/>
            <person name="Wang S."/>
            <person name="Wang H."/>
            <person name="Wang A."/>
            <person name="Jiang F."/>
            <person name="Liu H."/>
            <person name="Zhao H."/>
            <person name="Xu D."/>
            <person name="Zhang Y."/>
        </authorList>
    </citation>
    <scope>NUCLEOTIDE SEQUENCE [LARGE SCALE GENOMIC DNA]</scope>
    <source>
        <strain evidence="2">cv. Punajuju</strain>
    </source>
</reference>
<gene>
    <name evidence="1" type="ORF">L2E82_16994</name>
</gene>
<protein>
    <submittedName>
        <fullName evidence="1">Uncharacterized protein</fullName>
    </submittedName>
</protein>
<reference evidence="1 2" key="2">
    <citation type="journal article" date="2022" name="Mol. Ecol. Resour.">
        <title>The genomes of chicory, endive, great burdock and yacon provide insights into Asteraceae paleo-polyploidization history and plant inulin production.</title>
        <authorList>
            <person name="Fan W."/>
            <person name="Wang S."/>
            <person name="Wang H."/>
            <person name="Wang A."/>
            <person name="Jiang F."/>
            <person name="Liu H."/>
            <person name="Zhao H."/>
            <person name="Xu D."/>
            <person name="Zhang Y."/>
        </authorList>
    </citation>
    <scope>NUCLEOTIDE SEQUENCE [LARGE SCALE GENOMIC DNA]</scope>
    <source>
        <strain evidence="2">cv. Punajuju</strain>
        <tissue evidence="1">Leaves</tissue>
    </source>
</reference>
<accession>A0ACB9F7L3</accession>
<sequence>MLSLGSTNSGLDLGISHSLQINSSPTYQLAPTASPPSSPIPPGLGRRFRLLSVCLDFTLWYMNEVQYLLGV</sequence>
<organism evidence="1 2">
    <name type="scientific">Cichorium intybus</name>
    <name type="common">Chicory</name>
    <dbReference type="NCBI Taxonomy" id="13427"/>
    <lineage>
        <taxon>Eukaryota</taxon>
        <taxon>Viridiplantae</taxon>
        <taxon>Streptophyta</taxon>
        <taxon>Embryophyta</taxon>
        <taxon>Tracheophyta</taxon>
        <taxon>Spermatophyta</taxon>
        <taxon>Magnoliopsida</taxon>
        <taxon>eudicotyledons</taxon>
        <taxon>Gunneridae</taxon>
        <taxon>Pentapetalae</taxon>
        <taxon>asterids</taxon>
        <taxon>campanulids</taxon>
        <taxon>Asterales</taxon>
        <taxon>Asteraceae</taxon>
        <taxon>Cichorioideae</taxon>
        <taxon>Cichorieae</taxon>
        <taxon>Cichoriinae</taxon>
        <taxon>Cichorium</taxon>
    </lineage>
</organism>
<evidence type="ECO:0000313" key="2">
    <source>
        <dbReference type="Proteomes" id="UP001055811"/>
    </source>
</evidence>
<comment type="caution">
    <text evidence="1">The sequence shown here is derived from an EMBL/GenBank/DDBJ whole genome shotgun (WGS) entry which is preliminary data.</text>
</comment>
<proteinExistence type="predicted"/>